<proteinExistence type="predicted"/>
<dbReference type="PANTHER" id="PTHR30443:SF0">
    <property type="entry name" value="PHOSPHOETHANOLAMINE TRANSFERASE EPTA"/>
    <property type="match status" value="1"/>
</dbReference>
<feature type="domain" description="Phosphoethanolamine transferase N-terminal" evidence="10">
    <location>
        <begin position="67"/>
        <end position="213"/>
    </location>
</feature>
<dbReference type="InterPro" id="IPR058130">
    <property type="entry name" value="PEA_transf_C"/>
</dbReference>
<sequence length="550" mass="61101">MFEAILSQSKSTAVALSAGQERLWHPLWFALISALGMTLLLNGPFLAAVQAKVPGQYALQLNLMAILFLLNLLLLVIFSFHRLQKPVVVALFAIGAFSYYFIDSFGIVVDKSMLQNAVETDAAEAMGVLTIGMLWQVIGVMLFPLLCIGLMKVRTLPLKQFFRHWLLALVLVTLSLFSLVASGYSELAPFFRNYREVKHFALPVSPVAAAVSLSSDLVKKQFPTEFMQLGQDAIQPLSVKTEKPRLIVMVLGETARADHFQLNGYARSTNPQLSHLPVYSFTNVSSCGTATAHSVPCMFSNMGRDLYKESQAKNSSNVLDILQYAGIDVSWLDNNSGCKGVCDRVPTQFVFEQQKNPLCHQGQCLDQVLLDALEQQLKTPQSSDKLIVLHQLGSHGPEYFKRSSAKDKAFLPECTDKQLQLCAPSDIVNAYDNSIVATDHLLAAVIARLNSQKNYQTAMFYVSDHGESLGENGIYLHGLPYWMAPKAQTQVPLLWWMSEPYASSAKLTPECVASKRQDSFSHDNVFHSLLGMFQIKTSLYQASKDMFRSC</sequence>
<dbReference type="Pfam" id="PF00884">
    <property type="entry name" value="Sulfatase"/>
    <property type="match status" value="1"/>
</dbReference>
<dbReference type="GO" id="GO:0005886">
    <property type="term" value="C:plasma membrane"/>
    <property type="evidence" value="ECO:0007669"/>
    <property type="project" value="UniProtKB-SubCell"/>
</dbReference>
<keyword evidence="2" id="KW-1003">Cell membrane</keyword>
<evidence type="ECO:0000256" key="3">
    <source>
        <dbReference type="ARBA" id="ARBA00022519"/>
    </source>
</evidence>
<keyword evidence="7 8" id="KW-0472">Membrane</keyword>
<dbReference type="GO" id="GO:0016776">
    <property type="term" value="F:phosphotransferase activity, phosphate group as acceptor"/>
    <property type="evidence" value="ECO:0007669"/>
    <property type="project" value="TreeGrafter"/>
</dbReference>
<keyword evidence="6 8" id="KW-1133">Transmembrane helix</keyword>
<keyword evidence="5 8" id="KW-0812">Transmembrane</keyword>
<dbReference type="EMBL" id="VRLR01000009">
    <property type="protein sequence ID" value="TXK79723.1"/>
    <property type="molecule type" value="Genomic_DNA"/>
</dbReference>
<feature type="transmembrane region" description="Helical" evidence="8">
    <location>
        <begin position="129"/>
        <end position="153"/>
    </location>
</feature>
<dbReference type="PANTHER" id="PTHR30443">
    <property type="entry name" value="INNER MEMBRANE PROTEIN"/>
    <property type="match status" value="1"/>
</dbReference>
<dbReference type="AlphaFoldDB" id="A0A5C8LUL8"/>
<dbReference type="RefSeq" id="WP_147904806.1">
    <property type="nucleotide sequence ID" value="NZ_BAAAGC010000014.1"/>
</dbReference>
<organism evidence="11 12">
    <name type="scientific">Rheinheimera tangshanensis</name>
    <dbReference type="NCBI Taxonomy" id="400153"/>
    <lineage>
        <taxon>Bacteria</taxon>
        <taxon>Pseudomonadati</taxon>
        <taxon>Pseudomonadota</taxon>
        <taxon>Gammaproteobacteria</taxon>
        <taxon>Chromatiales</taxon>
        <taxon>Chromatiaceae</taxon>
        <taxon>Rheinheimera</taxon>
    </lineage>
</organism>
<evidence type="ECO:0000256" key="7">
    <source>
        <dbReference type="ARBA" id="ARBA00023136"/>
    </source>
</evidence>
<feature type="transmembrane region" description="Helical" evidence="8">
    <location>
        <begin position="61"/>
        <end position="80"/>
    </location>
</feature>
<dbReference type="InterPro" id="IPR040423">
    <property type="entry name" value="PEA_transferase"/>
</dbReference>
<evidence type="ECO:0000313" key="12">
    <source>
        <dbReference type="Proteomes" id="UP000321814"/>
    </source>
</evidence>
<dbReference type="InterPro" id="IPR012549">
    <property type="entry name" value="EptA-like_N"/>
</dbReference>
<evidence type="ECO:0000256" key="2">
    <source>
        <dbReference type="ARBA" id="ARBA00022475"/>
    </source>
</evidence>
<feature type="domain" description="Sulfatase N-terminal" evidence="9">
    <location>
        <begin position="246"/>
        <end position="534"/>
    </location>
</feature>
<feature type="transmembrane region" description="Helical" evidence="8">
    <location>
        <begin position="165"/>
        <end position="184"/>
    </location>
</feature>
<dbReference type="NCBIfam" id="NF028537">
    <property type="entry name" value="P_eth_NH2_trans"/>
    <property type="match status" value="1"/>
</dbReference>
<keyword evidence="12" id="KW-1185">Reference proteome</keyword>
<reference evidence="11 12" key="1">
    <citation type="submission" date="2019-08" db="EMBL/GenBank/DDBJ databases">
        <title>Draft genome analysis of Rheinheimera tangshanensis isolated from the roots of fresh rice plants (Oryza sativa).</title>
        <authorList>
            <person name="Yu Q."/>
            <person name="Qi Y."/>
            <person name="Zhang H."/>
            <person name="Pu J."/>
        </authorList>
    </citation>
    <scope>NUCLEOTIDE SEQUENCE [LARGE SCALE GENOMIC DNA]</scope>
    <source>
        <strain evidence="11 12">JA3-B52</strain>
    </source>
</reference>
<evidence type="ECO:0000256" key="4">
    <source>
        <dbReference type="ARBA" id="ARBA00022679"/>
    </source>
</evidence>
<comment type="caution">
    <text evidence="11">The sequence shown here is derived from an EMBL/GenBank/DDBJ whole genome shotgun (WGS) entry which is preliminary data.</text>
</comment>
<dbReference type="InterPro" id="IPR017850">
    <property type="entry name" value="Alkaline_phosphatase_core_sf"/>
</dbReference>
<dbReference type="OrthoDB" id="9786870at2"/>
<dbReference type="CDD" id="cd16017">
    <property type="entry name" value="LptA"/>
    <property type="match status" value="1"/>
</dbReference>
<evidence type="ECO:0000259" key="10">
    <source>
        <dbReference type="Pfam" id="PF08019"/>
    </source>
</evidence>
<dbReference type="Pfam" id="PF08019">
    <property type="entry name" value="EptA_B_N"/>
    <property type="match status" value="1"/>
</dbReference>
<name>A0A5C8LUL8_9GAMM</name>
<feature type="transmembrane region" description="Helical" evidence="8">
    <location>
        <begin position="27"/>
        <end position="49"/>
    </location>
</feature>
<dbReference type="InterPro" id="IPR000917">
    <property type="entry name" value="Sulfatase_N"/>
</dbReference>
<dbReference type="SUPFAM" id="SSF53649">
    <property type="entry name" value="Alkaline phosphatase-like"/>
    <property type="match status" value="1"/>
</dbReference>
<evidence type="ECO:0000256" key="8">
    <source>
        <dbReference type="SAM" id="Phobius"/>
    </source>
</evidence>
<evidence type="ECO:0000313" key="11">
    <source>
        <dbReference type="EMBL" id="TXK79723.1"/>
    </source>
</evidence>
<accession>A0A5C8LUL8</accession>
<keyword evidence="4 11" id="KW-0808">Transferase</keyword>
<evidence type="ECO:0000256" key="1">
    <source>
        <dbReference type="ARBA" id="ARBA00004429"/>
    </source>
</evidence>
<protein>
    <submittedName>
        <fullName evidence="11">Phosphoethanolamine--lipid A transferase</fullName>
    </submittedName>
</protein>
<gene>
    <name evidence="11" type="ORF">FU839_13580</name>
</gene>
<dbReference type="GO" id="GO:0009244">
    <property type="term" value="P:lipopolysaccharide core region biosynthetic process"/>
    <property type="evidence" value="ECO:0007669"/>
    <property type="project" value="TreeGrafter"/>
</dbReference>
<dbReference type="Gene3D" id="3.40.720.10">
    <property type="entry name" value="Alkaline Phosphatase, subunit A"/>
    <property type="match status" value="1"/>
</dbReference>
<keyword evidence="3" id="KW-0997">Cell inner membrane</keyword>
<evidence type="ECO:0000259" key="9">
    <source>
        <dbReference type="Pfam" id="PF00884"/>
    </source>
</evidence>
<feature type="transmembrane region" description="Helical" evidence="8">
    <location>
        <begin position="87"/>
        <end position="109"/>
    </location>
</feature>
<evidence type="ECO:0000256" key="6">
    <source>
        <dbReference type="ARBA" id="ARBA00022989"/>
    </source>
</evidence>
<evidence type="ECO:0000256" key="5">
    <source>
        <dbReference type="ARBA" id="ARBA00022692"/>
    </source>
</evidence>
<dbReference type="Proteomes" id="UP000321814">
    <property type="component" value="Unassembled WGS sequence"/>
</dbReference>
<comment type="subcellular location">
    <subcellularLocation>
        <location evidence="1">Cell inner membrane</location>
        <topology evidence="1">Multi-pass membrane protein</topology>
    </subcellularLocation>
</comment>